<sequence length="659" mass="71132">MDPKKLPYPSSSTESIAASSTSPSTERALPLARPRPLLENRPQDSPVKIEDNESKSPTADMKSPEKVRPRTFLRKKPQQEDPAVKDRRTVVASEMTATASAPNPVATGKGATTDSRSVASGSTDPQCSGPSEHIGIAPSTKGASSSWSTLFSPCGCMCDNVDQQGTQKKPSVEVISGMASERDLKKGSSAQAKPTAEASPAAPITEGMATTTLQSSTAPSVSEGGFWNPVLNTFRFMHGKLYPQAEPTRKLQENADELVQESDVRKADSAKAKPTAKSCTDRSKHGVYYTPQWFSVIGPEKWSLEPSFEPLSSARKANSAQAQPVAESSPADSTAPTSVITKKQSPATPYSTGEEQDRGLYGCDKGFNVVLIGQAFPAFAQVFILVLQPLLSSAWFRYWKISTTYSIGALGNQLGIALGFAIPPTVVRPDDVGRSLFFLCAAVAIRLKQCDSKKVTFATALDALFRDFNFWLLLVSYGLNTGAFYSISTMLNPVILVYFPEEEVFVGCLGLCMIVAGILGSWLGRIAIDRTGRCKDVTLAVYILSTFAAEITYPAPEEISFIMMNVSAQMFGLVMIIMSAEMFRVFGDVTLNLLLTASLLVGSIMTAWIKANLKKQHALRRESMGRSSATVSFKDDEASHRGNPANPEDSDNTCERLSP</sequence>
<dbReference type="OrthoDB" id="6412155at2759"/>
<dbReference type="GO" id="GO:0015232">
    <property type="term" value="F:heme transmembrane transporter activity"/>
    <property type="evidence" value="ECO:0007669"/>
    <property type="project" value="TreeGrafter"/>
</dbReference>
<dbReference type="PANTHER" id="PTHR10924">
    <property type="entry name" value="MAJOR FACILITATOR SUPERFAMILY PROTEIN-RELATED"/>
    <property type="match status" value="1"/>
</dbReference>
<dbReference type="Proteomes" id="UP000821853">
    <property type="component" value="Chromosome 4"/>
</dbReference>
<proteinExistence type="predicted"/>
<dbReference type="EMBL" id="JABSTR010000006">
    <property type="protein sequence ID" value="KAH9374224.1"/>
    <property type="molecule type" value="Genomic_DNA"/>
</dbReference>
<evidence type="ECO:0000256" key="3">
    <source>
        <dbReference type="ARBA" id="ARBA00022989"/>
    </source>
</evidence>
<organism evidence="7 8">
    <name type="scientific">Haemaphysalis longicornis</name>
    <name type="common">Bush tick</name>
    <dbReference type="NCBI Taxonomy" id="44386"/>
    <lineage>
        <taxon>Eukaryota</taxon>
        <taxon>Metazoa</taxon>
        <taxon>Ecdysozoa</taxon>
        <taxon>Arthropoda</taxon>
        <taxon>Chelicerata</taxon>
        <taxon>Arachnida</taxon>
        <taxon>Acari</taxon>
        <taxon>Parasitiformes</taxon>
        <taxon>Ixodida</taxon>
        <taxon>Ixodoidea</taxon>
        <taxon>Ixodidae</taxon>
        <taxon>Haemaphysalinae</taxon>
        <taxon>Haemaphysalis</taxon>
    </lineage>
</organism>
<dbReference type="GO" id="GO:0020037">
    <property type="term" value="F:heme binding"/>
    <property type="evidence" value="ECO:0007669"/>
    <property type="project" value="TreeGrafter"/>
</dbReference>
<accession>A0A9J6GI25</accession>
<gene>
    <name evidence="7" type="ORF">HPB48_013709</name>
</gene>
<evidence type="ECO:0000313" key="8">
    <source>
        <dbReference type="Proteomes" id="UP000821853"/>
    </source>
</evidence>
<reference evidence="7 8" key="1">
    <citation type="journal article" date="2020" name="Cell">
        <title>Large-Scale Comparative Analyses of Tick Genomes Elucidate Their Genetic Diversity and Vector Capacities.</title>
        <authorList>
            <consortium name="Tick Genome and Microbiome Consortium (TIGMIC)"/>
            <person name="Jia N."/>
            <person name="Wang J."/>
            <person name="Shi W."/>
            <person name="Du L."/>
            <person name="Sun Y."/>
            <person name="Zhan W."/>
            <person name="Jiang J.F."/>
            <person name="Wang Q."/>
            <person name="Zhang B."/>
            <person name="Ji P."/>
            <person name="Bell-Sakyi L."/>
            <person name="Cui X.M."/>
            <person name="Yuan T.T."/>
            <person name="Jiang B.G."/>
            <person name="Yang W.F."/>
            <person name="Lam T.T."/>
            <person name="Chang Q.C."/>
            <person name="Ding S.J."/>
            <person name="Wang X.J."/>
            <person name="Zhu J.G."/>
            <person name="Ruan X.D."/>
            <person name="Zhao L."/>
            <person name="Wei J.T."/>
            <person name="Ye R.Z."/>
            <person name="Que T.C."/>
            <person name="Du C.H."/>
            <person name="Zhou Y.H."/>
            <person name="Cheng J.X."/>
            <person name="Dai P.F."/>
            <person name="Guo W.B."/>
            <person name="Han X.H."/>
            <person name="Huang E.J."/>
            <person name="Li L.F."/>
            <person name="Wei W."/>
            <person name="Gao Y.C."/>
            <person name="Liu J.Z."/>
            <person name="Shao H.Z."/>
            <person name="Wang X."/>
            <person name="Wang C.C."/>
            <person name="Yang T.C."/>
            <person name="Huo Q.B."/>
            <person name="Li W."/>
            <person name="Chen H.Y."/>
            <person name="Chen S.E."/>
            <person name="Zhou L.G."/>
            <person name="Ni X.B."/>
            <person name="Tian J.H."/>
            <person name="Sheng Y."/>
            <person name="Liu T."/>
            <person name="Pan Y.S."/>
            <person name="Xia L.Y."/>
            <person name="Li J."/>
            <person name="Zhao F."/>
            <person name="Cao W.C."/>
        </authorList>
    </citation>
    <scope>NUCLEOTIDE SEQUENCE [LARGE SCALE GENOMIC DNA]</scope>
    <source>
        <strain evidence="7">HaeL-2018</strain>
    </source>
</reference>
<feature type="compositionally biased region" description="Polar residues" evidence="5">
    <location>
        <begin position="330"/>
        <end position="353"/>
    </location>
</feature>
<feature type="transmembrane region" description="Helical" evidence="6">
    <location>
        <begin position="378"/>
        <end position="398"/>
    </location>
</feature>
<keyword evidence="8" id="KW-1185">Reference proteome</keyword>
<comment type="subcellular location">
    <subcellularLocation>
        <location evidence="1">Membrane</location>
        <topology evidence="1">Multi-pass membrane protein</topology>
    </subcellularLocation>
</comment>
<dbReference type="SUPFAM" id="SSF103473">
    <property type="entry name" value="MFS general substrate transporter"/>
    <property type="match status" value="1"/>
</dbReference>
<feature type="compositionally biased region" description="Polar residues" evidence="5">
    <location>
        <begin position="110"/>
        <end position="129"/>
    </location>
</feature>
<name>A0A9J6GI25_HAELO</name>
<dbReference type="PANTHER" id="PTHR10924:SF4">
    <property type="entry name" value="GH15861P"/>
    <property type="match status" value="1"/>
</dbReference>
<evidence type="ECO:0000256" key="2">
    <source>
        <dbReference type="ARBA" id="ARBA00022692"/>
    </source>
</evidence>
<feature type="compositionally biased region" description="Basic and acidic residues" evidence="5">
    <location>
        <begin position="36"/>
        <end position="54"/>
    </location>
</feature>
<feature type="transmembrane region" description="Helical" evidence="6">
    <location>
        <begin position="405"/>
        <end position="426"/>
    </location>
</feature>
<dbReference type="AlphaFoldDB" id="A0A9J6GI25"/>
<dbReference type="InterPro" id="IPR036259">
    <property type="entry name" value="MFS_trans_sf"/>
</dbReference>
<evidence type="ECO:0000256" key="5">
    <source>
        <dbReference type="SAM" id="MobiDB-lite"/>
    </source>
</evidence>
<feature type="region of interest" description="Disordered" evidence="5">
    <location>
        <begin position="624"/>
        <end position="659"/>
    </location>
</feature>
<feature type="compositionally biased region" description="Basic and acidic residues" evidence="5">
    <location>
        <begin position="77"/>
        <end position="89"/>
    </location>
</feature>
<keyword evidence="3 6" id="KW-1133">Transmembrane helix</keyword>
<evidence type="ECO:0000256" key="1">
    <source>
        <dbReference type="ARBA" id="ARBA00004141"/>
    </source>
</evidence>
<feature type="compositionally biased region" description="Basic and acidic residues" evidence="5">
    <location>
        <begin position="262"/>
        <end position="271"/>
    </location>
</feature>
<evidence type="ECO:0000256" key="4">
    <source>
        <dbReference type="ARBA" id="ARBA00023136"/>
    </source>
</evidence>
<comment type="caution">
    <text evidence="7">The sequence shown here is derived from an EMBL/GenBank/DDBJ whole genome shotgun (WGS) entry which is preliminary data.</text>
</comment>
<feature type="region of interest" description="Disordered" evidence="5">
    <location>
        <begin position="254"/>
        <end position="283"/>
    </location>
</feature>
<protein>
    <submittedName>
        <fullName evidence="7">Uncharacterized protein</fullName>
    </submittedName>
</protein>
<feature type="compositionally biased region" description="Low complexity" evidence="5">
    <location>
        <begin position="9"/>
        <end position="35"/>
    </location>
</feature>
<feature type="transmembrane region" description="Helical" evidence="6">
    <location>
        <begin position="432"/>
        <end position="449"/>
    </location>
</feature>
<dbReference type="GO" id="GO:0097037">
    <property type="term" value="P:heme export"/>
    <property type="evidence" value="ECO:0007669"/>
    <property type="project" value="TreeGrafter"/>
</dbReference>
<evidence type="ECO:0000313" key="7">
    <source>
        <dbReference type="EMBL" id="KAH9374224.1"/>
    </source>
</evidence>
<keyword evidence="4 6" id="KW-0472">Membrane</keyword>
<feature type="transmembrane region" description="Helical" evidence="6">
    <location>
        <begin position="536"/>
        <end position="553"/>
    </location>
</feature>
<feature type="transmembrane region" description="Helical" evidence="6">
    <location>
        <begin position="589"/>
        <end position="609"/>
    </location>
</feature>
<feature type="transmembrane region" description="Helical" evidence="6">
    <location>
        <begin position="504"/>
        <end position="524"/>
    </location>
</feature>
<keyword evidence="2 6" id="KW-0812">Transmembrane</keyword>
<feature type="transmembrane region" description="Helical" evidence="6">
    <location>
        <begin position="559"/>
        <end position="577"/>
    </location>
</feature>
<dbReference type="GO" id="GO:0016020">
    <property type="term" value="C:membrane"/>
    <property type="evidence" value="ECO:0007669"/>
    <property type="project" value="UniProtKB-SubCell"/>
</dbReference>
<dbReference type="InterPro" id="IPR049680">
    <property type="entry name" value="FLVCR1-2_SLC49-like"/>
</dbReference>
<dbReference type="VEuPathDB" id="VectorBase:HLOH_044515"/>
<feature type="region of interest" description="Disordered" evidence="5">
    <location>
        <begin position="182"/>
        <end position="206"/>
    </location>
</feature>
<feature type="transmembrane region" description="Helical" evidence="6">
    <location>
        <begin position="470"/>
        <end position="498"/>
    </location>
</feature>
<feature type="region of interest" description="Disordered" evidence="5">
    <location>
        <begin position="315"/>
        <end position="356"/>
    </location>
</feature>
<evidence type="ECO:0000256" key="6">
    <source>
        <dbReference type="SAM" id="Phobius"/>
    </source>
</evidence>
<feature type="region of interest" description="Disordered" evidence="5">
    <location>
        <begin position="1"/>
        <end position="142"/>
    </location>
</feature>